<organism evidence="2 4">
    <name type="scientific">Paenibacillus melissococcoides</name>
    <dbReference type="NCBI Taxonomy" id="2912268"/>
    <lineage>
        <taxon>Bacteria</taxon>
        <taxon>Bacillati</taxon>
        <taxon>Bacillota</taxon>
        <taxon>Bacilli</taxon>
        <taxon>Bacillales</taxon>
        <taxon>Paenibacillaceae</taxon>
        <taxon>Paenibacillus</taxon>
    </lineage>
</organism>
<name>A0ABN8U856_9BACL</name>
<evidence type="ECO:0000313" key="2">
    <source>
        <dbReference type="EMBL" id="CAH8247339.1"/>
    </source>
</evidence>
<evidence type="ECO:0000313" key="3">
    <source>
        <dbReference type="EMBL" id="CAH8247486.1"/>
    </source>
</evidence>
<dbReference type="Proteomes" id="UP001154322">
    <property type="component" value="Unassembled WGS sequence"/>
</dbReference>
<comment type="caution">
    <text evidence="2">The sequence shown here is derived from an EMBL/GenBank/DDBJ whole genome shotgun (WGS) entry which is preliminary data.</text>
</comment>
<dbReference type="EMBL" id="CALYLO010000007">
    <property type="protein sequence ID" value="CAH8247486.1"/>
    <property type="molecule type" value="Genomic_DNA"/>
</dbReference>
<reference evidence="2" key="1">
    <citation type="submission" date="2022-06" db="EMBL/GenBank/DDBJ databases">
        <authorList>
            <person name="Dietemann V."/>
            <person name="Ory F."/>
            <person name="Dainat B."/>
            <person name="Oberhansli S."/>
        </authorList>
    </citation>
    <scope>NUCLEOTIDE SEQUENCE</scope>
    <source>
        <strain evidence="2">Ena-SAMPLE-TAB-26-04-2022-14:26:32:270-5432</strain>
    </source>
</reference>
<protein>
    <submittedName>
        <fullName evidence="2">Uncharacterized protein</fullName>
    </submittedName>
</protein>
<proteinExistence type="predicted"/>
<keyword evidence="4" id="KW-1185">Reference proteome</keyword>
<accession>A0ABN8U856</accession>
<sequence length="58" mass="6601">MSKTNKELAVELYSEFMRSSSTIFSNPNFKGTIKMPDLQEMADNVEKLTKLLSAIEDK</sequence>
<dbReference type="RefSeq" id="WP_213431425.1">
    <property type="nucleotide sequence ID" value="NZ_AP031286.1"/>
</dbReference>
<gene>
    <name evidence="1" type="ORF">WJ0W_000843</name>
    <name evidence="2" type="ORF">WJ0W_004573</name>
    <name evidence="3" type="ORF">WJ0W_004721</name>
</gene>
<dbReference type="EMBL" id="CALYLO010000006">
    <property type="protein sequence ID" value="CAH8247339.1"/>
    <property type="molecule type" value="Genomic_DNA"/>
</dbReference>
<evidence type="ECO:0000313" key="1">
    <source>
        <dbReference type="EMBL" id="CAH8243604.1"/>
    </source>
</evidence>
<evidence type="ECO:0000313" key="4">
    <source>
        <dbReference type="Proteomes" id="UP001154322"/>
    </source>
</evidence>
<dbReference type="EMBL" id="CALYLO010000001">
    <property type="protein sequence ID" value="CAH8243604.1"/>
    <property type="molecule type" value="Genomic_DNA"/>
</dbReference>